<dbReference type="AlphaFoldDB" id="A0A1W1ZVA2"/>
<gene>
    <name evidence="1" type="ORF">SAMN04488101_10182</name>
</gene>
<evidence type="ECO:0000313" key="2">
    <source>
        <dbReference type="Proteomes" id="UP000192678"/>
    </source>
</evidence>
<dbReference type="EMBL" id="FWYB01000001">
    <property type="protein sequence ID" value="SMC52405.1"/>
    <property type="molecule type" value="Genomic_DNA"/>
</dbReference>
<dbReference type="RefSeq" id="WP_084286690.1">
    <property type="nucleotide sequence ID" value="NZ_FWYB01000001.1"/>
</dbReference>
<sequence>MQVVKVKKSPSWTTILTEMEVEQEIPVELSKRNTISPLISRQLSLSHPHMGWTTEKLNDKVLMIKRIK</sequence>
<dbReference type="STRING" id="475255.SAMN04488101_10182"/>
<organism evidence="1 2">
    <name type="scientific">Pedobacter nyackensis</name>
    <dbReference type="NCBI Taxonomy" id="475255"/>
    <lineage>
        <taxon>Bacteria</taxon>
        <taxon>Pseudomonadati</taxon>
        <taxon>Bacteroidota</taxon>
        <taxon>Sphingobacteriia</taxon>
        <taxon>Sphingobacteriales</taxon>
        <taxon>Sphingobacteriaceae</taxon>
        <taxon>Pedobacter</taxon>
    </lineage>
</organism>
<evidence type="ECO:0000313" key="1">
    <source>
        <dbReference type="EMBL" id="SMC52405.1"/>
    </source>
</evidence>
<keyword evidence="2" id="KW-1185">Reference proteome</keyword>
<reference evidence="1 2" key="1">
    <citation type="submission" date="2017-04" db="EMBL/GenBank/DDBJ databases">
        <authorList>
            <person name="Afonso C.L."/>
            <person name="Miller P.J."/>
            <person name="Scott M.A."/>
            <person name="Spackman E."/>
            <person name="Goraichik I."/>
            <person name="Dimitrov K.M."/>
            <person name="Suarez D.L."/>
            <person name="Swayne D.E."/>
        </authorList>
    </citation>
    <scope>NUCLEOTIDE SEQUENCE [LARGE SCALE GENOMIC DNA]</scope>
    <source>
        <strain evidence="1 2">DSM 19625</strain>
    </source>
</reference>
<proteinExistence type="predicted"/>
<name>A0A1W1ZVA2_9SPHI</name>
<dbReference type="Proteomes" id="UP000192678">
    <property type="component" value="Unassembled WGS sequence"/>
</dbReference>
<accession>A0A1W1ZVA2</accession>
<protein>
    <submittedName>
        <fullName evidence="1">Uncharacterized protein</fullName>
    </submittedName>
</protein>